<sequence length="95" mass="10974">MDKTLFLTGHGCSGTYLKRTGKRDGDKCQHCGDKDDLDHIVLKCPRYSEQSKDLPWHSITGEQMIAQMLQNTHSWEKIKELVKDIPSTKKRQTKE</sequence>
<keyword evidence="2" id="KW-1185">Reference proteome</keyword>
<organism evidence="1 2">
    <name type="scientific">Zophobas morio</name>
    <dbReference type="NCBI Taxonomy" id="2755281"/>
    <lineage>
        <taxon>Eukaryota</taxon>
        <taxon>Metazoa</taxon>
        <taxon>Ecdysozoa</taxon>
        <taxon>Arthropoda</taxon>
        <taxon>Hexapoda</taxon>
        <taxon>Insecta</taxon>
        <taxon>Pterygota</taxon>
        <taxon>Neoptera</taxon>
        <taxon>Endopterygota</taxon>
        <taxon>Coleoptera</taxon>
        <taxon>Polyphaga</taxon>
        <taxon>Cucujiformia</taxon>
        <taxon>Tenebrionidae</taxon>
        <taxon>Zophobas</taxon>
    </lineage>
</organism>
<dbReference type="EMBL" id="JALNTZ010000001">
    <property type="protein sequence ID" value="KAJ3666550.1"/>
    <property type="molecule type" value="Genomic_DNA"/>
</dbReference>
<proteinExistence type="predicted"/>
<dbReference type="AlphaFoldDB" id="A0AA38J342"/>
<reference evidence="1" key="1">
    <citation type="journal article" date="2023" name="G3 (Bethesda)">
        <title>Whole genome assemblies of Zophobas morio and Tenebrio molitor.</title>
        <authorList>
            <person name="Kaur S."/>
            <person name="Stinson S.A."/>
            <person name="diCenzo G.C."/>
        </authorList>
    </citation>
    <scope>NUCLEOTIDE SEQUENCE</scope>
    <source>
        <strain evidence="1">QUZm001</strain>
    </source>
</reference>
<comment type="caution">
    <text evidence="1">The sequence shown here is derived from an EMBL/GenBank/DDBJ whole genome shotgun (WGS) entry which is preliminary data.</text>
</comment>
<accession>A0AA38J342</accession>
<protein>
    <submittedName>
        <fullName evidence="1">Uncharacterized protein</fullName>
    </submittedName>
</protein>
<evidence type="ECO:0000313" key="2">
    <source>
        <dbReference type="Proteomes" id="UP001168821"/>
    </source>
</evidence>
<gene>
    <name evidence="1" type="ORF">Zmor_001988</name>
</gene>
<evidence type="ECO:0000313" key="1">
    <source>
        <dbReference type="EMBL" id="KAJ3666550.1"/>
    </source>
</evidence>
<dbReference type="Proteomes" id="UP001168821">
    <property type="component" value="Unassembled WGS sequence"/>
</dbReference>
<name>A0AA38J342_9CUCU</name>